<name>A0A1A8HKJ0_9TELE</name>
<dbReference type="AlphaFoldDB" id="A0A1A8HKJ0"/>
<accession>A0A1A8HKJ0</accession>
<protein>
    <submittedName>
        <fullName evidence="1">Uncharacterized protein</fullName>
    </submittedName>
</protein>
<dbReference type="EMBL" id="HAEC01015741">
    <property type="protein sequence ID" value="SBQ83962.1"/>
    <property type="molecule type" value="Transcribed_RNA"/>
</dbReference>
<evidence type="ECO:0000313" key="1">
    <source>
        <dbReference type="EMBL" id="SBQ83962.1"/>
    </source>
</evidence>
<gene>
    <name evidence="1" type="primary">Nfu_g_1_016303</name>
</gene>
<feature type="non-terminal residue" evidence="1">
    <location>
        <position position="62"/>
    </location>
</feature>
<proteinExistence type="predicted"/>
<reference evidence="1" key="2">
    <citation type="submission" date="2016-06" db="EMBL/GenBank/DDBJ databases">
        <title>The genome of a short-lived fish provides insights into sex chromosome evolution and the genetic control of aging.</title>
        <authorList>
            <person name="Reichwald K."/>
            <person name="Felder M."/>
            <person name="Petzold A."/>
            <person name="Koch P."/>
            <person name="Groth M."/>
            <person name="Platzer M."/>
        </authorList>
    </citation>
    <scope>NUCLEOTIDE SEQUENCE</scope>
    <source>
        <tissue evidence="1">Brain</tissue>
    </source>
</reference>
<sequence length="62" mass="7486">MLVLGKPLRLSNHRHRKRRSPTLTPRLSFNLRCCFIPDLTPQTHFSNKIHTFCKFFYFYSSE</sequence>
<reference evidence="1" key="1">
    <citation type="submission" date="2016-05" db="EMBL/GenBank/DDBJ databases">
        <authorList>
            <person name="Lavstsen T."/>
            <person name="Jespersen J.S."/>
        </authorList>
    </citation>
    <scope>NUCLEOTIDE SEQUENCE</scope>
    <source>
        <tissue evidence="1">Brain</tissue>
    </source>
</reference>
<organism evidence="1">
    <name type="scientific">Nothobranchius korthausae</name>
    <dbReference type="NCBI Taxonomy" id="1143690"/>
    <lineage>
        <taxon>Eukaryota</taxon>
        <taxon>Metazoa</taxon>
        <taxon>Chordata</taxon>
        <taxon>Craniata</taxon>
        <taxon>Vertebrata</taxon>
        <taxon>Euteleostomi</taxon>
        <taxon>Actinopterygii</taxon>
        <taxon>Neopterygii</taxon>
        <taxon>Teleostei</taxon>
        <taxon>Neoteleostei</taxon>
        <taxon>Acanthomorphata</taxon>
        <taxon>Ovalentaria</taxon>
        <taxon>Atherinomorphae</taxon>
        <taxon>Cyprinodontiformes</taxon>
        <taxon>Nothobranchiidae</taxon>
        <taxon>Nothobranchius</taxon>
    </lineage>
</organism>